<dbReference type="EMBL" id="JARKIE010000144">
    <property type="protein sequence ID" value="KAJ7676251.1"/>
    <property type="molecule type" value="Genomic_DNA"/>
</dbReference>
<feature type="compositionally biased region" description="Polar residues" evidence="1">
    <location>
        <begin position="285"/>
        <end position="296"/>
    </location>
</feature>
<dbReference type="Pfam" id="PF00646">
    <property type="entry name" value="F-box"/>
    <property type="match status" value="1"/>
</dbReference>
<accession>A0AAD7GAK3</accession>
<evidence type="ECO:0000313" key="4">
    <source>
        <dbReference type="Proteomes" id="UP001221757"/>
    </source>
</evidence>
<feature type="compositionally biased region" description="Basic and acidic residues" evidence="1">
    <location>
        <begin position="133"/>
        <end position="145"/>
    </location>
</feature>
<dbReference type="InterPro" id="IPR001810">
    <property type="entry name" value="F-box_dom"/>
</dbReference>
<keyword evidence="4" id="KW-1185">Reference proteome</keyword>
<evidence type="ECO:0000259" key="2">
    <source>
        <dbReference type="Pfam" id="PF00646"/>
    </source>
</evidence>
<proteinExistence type="predicted"/>
<organism evidence="3 4">
    <name type="scientific">Mycena rosella</name>
    <name type="common">Pink bonnet</name>
    <name type="synonym">Agaricus rosellus</name>
    <dbReference type="NCBI Taxonomy" id="1033263"/>
    <lineage>
        <taxon>Eukaryota</taxon>
        <taxon>Fungi</taxon>
        <taxon>Dikarya</taxon>
        <taxon>Basidiomycota</taxon>
        <taxon>Agaricomycotina</taxon>
        <taxon>Agaricomycetes</taxon>
        <taxon>Agaricomycetidae</taxon>
        <taxon>Agaricales</taxon>
        <taxon>Marasmiineae</taxon>
        <taxon>Mycenaceae</taxon>
        <taxon>Mycena</taxon>
    </lineage>
</organism>
<reference evidence="3" key="1">
    <citation type="submission" date="2023-03" db="EMBL/GenBank/DDBJ databases">
        <title>Massive genome expansion in bonnet fungi (Mycena s.s.) driven by repeated elements and novel gene families across ecological guilds.</title>
        <authorList>
            <consortium name="Lawrence Berkeley National Laboratory"/>
            <person name="Harder C.B."/>
            <person name="Miyauchi S."/>
            <person name="Viragh M."/>
            <person name="Kuo A."/>
            <person name="Thoen E."/>
            <person name="Andreopoulos B."/>
            <person name="Lu D."/>
            <person name="Skrede I."/>
            <person name="Drula E."/>
            <person name="Henrissat B."/>
            <person name="Morin E."/>
            <person name="Kohler A."/>
            <person name="Barry K."/>
            <person name="LaButti K."/>
            <person name="Morin E."/>
            <person name="Salamov A."/>
            <person name="Lipzen A."/>
            <person name="Mereny Z."/>
            <person name="Hegedus B."/>
            <person name="Baldrian P."/>
            <person name="Stursova M."/>
            <person name="Weitz H."/>
            <person name="Taylor A."/>
            <person name="Grigoriev I.V."/>
            <person name="Nagy L.G."/>
            <person name="Martin F."/>
            <person name="Kauserud H."/>
        </authorList>
    </citation>
    <scope>NUCLEOTIDE SEQUENCE</scope>
    <source>
        <strain evidence="3">CBHHK067</strain>
    </source>
</reference>
<dbReference type="SUPFAM" id="SSF81383">
    <property type="entry name" value="F-box domain"/>
    <property type="match status" value="1"/>
</dbReference>
<feature type="region of interest" description="Disordered" evidence="1">
    <location>
        <begin position="1"/>
        <end position="20"/>
    </location>
</feature>
<dbReference type="AlphaFoldDB" id="A0AAD7GAK3"/>
<dbReference type="Proteomes" id="UP001221757">
    <property type="component" value="Unassembled WGS sequence"/>
</dbReference>
<feature type="region of interest" description="Disordered" evidence="1">
    <location>
        <begin position="221"/>
        <end position="247"/>
    </location>
</feature>
<feature type="region of interest" description="Disordered" evidence="1">
    <location>
        <begin position="265"/>
        <end position="298"/>
    </location>
</feature>
<gene>
    <name evidence="3" type="ORF">B0H17DRAFT_1139971</name>
</gene>
<dbReference type="InterPro" id="IPR036047">
    <property type="entry name" value="F-box-like_dom_sf"/>
</dbReference>
<comment type="caution">
    <text evidence="3">The sequence shown here is derived from an EMBL/GenBank/DDBJ whole genome shotgun (WGS) entry which is preliminary data.</text>
</comment>
<feature type="region of interest" description="Disordered" evidence="1">
    <location>
        <begin position="26"/>
        <end position="51"/>
    </location>
</feature>
<feature type="domain" description="F-box" evidence="2">
    <location>
        <begin position="593"/>
        <end position="624"/>
    </location>
</feature>
<feature type="region of interest" description="Disordered" evidence="1">
    <location>
        <begin position="133"/>
        <end position="164"/>
    </location>
</feature>
<evidence type="ECO:0000313" key="3">
    <source>
        <dbReference type="EMBL" id="KAJ7676251.1"/>
    </source>
</evidence>
<protein>
    <recommendedName>
        <fullName evidence="2">F-box domain-containing protein</fullName>
    </recommendedName>
</protein>
<evidence type="ECO:0000256" key="1">
    <source>
        <dbReference type="SAM" id="MobiDB-lite"/>
    </source>
</evidence>
<sequence>MACSRWARPSASTRDLTRSYHVFQAKGSQYTGPDSRKTAKTANPRDVPVPNIRFIAPTPDVSASASSPAPVPAPAIRMTPAAAEDGRRGLERYRAARWAELGRGLEVCVEEPELLGQEEGTGKTVVELDARADGREGEGEGDKVRSFVSRGKSPVPSPTLDVHTSRVQALAQQYDARRQDAPMQQMQTYSECEGAWDVTSRAAASVRGYCIDTRVWRVSTHASGCEPPSSMSGYVPPPSSSPSYRRTPHPEALQLAWYLQRAGPDADAAGRVPPQRQRGVLNRPTHAQAQVSTSTEGAVPAQYAHLPHATPPLSSNSGADNHCCATVETVDTQYAGCSGAFAWDAVEAGLELEPELALPFQRTKEGTRMPGSITQWQVELYASIQPATILSNPLRTPPLFLPPSTTCSCHPTPHNFPLVTLSRRLLYSPSISFHSWRGALATLCTIYTHYRHGFSYSNRSCILLLALPHSTRVTFHTPKTPILENFVTCVANRVLTVVHHTYREQPRMWHYSRDKESSRASYFDLDLFDRSVLRGGEGPNLDQAHTREGISSVRNPGLWWSTLFKAHNLNHLQTIASFSSLLHNDLRNITTGKLLARIIKSFSYFDLLRARMVCKLWNAVIKEDPEIAQLLYKKPCRFIIDYSEFSDLDECEQSGDPVVIHPALQIMSYCMGEDIDTAAIYHPNDLHLFPVINLDIAHDFATRPTVTQVFIRPKENFGGRTGFRGPFCAKVTNARGVTVLNVLQAIVTECLVIDSPVLRLHYPAGAEEGVVTDDMVGEALQAVILPDGRRIGEWLNKADYLEGFRGYEGLEATRKGLRVNALVRLHLQPVKGEFLGPKRAAER</sequence>
<name>A0AAD7GAK3_MYCRO</name>